<dbReference type="InterPro" id="IPR029063">
    <property type="entry name" value="SAM-dependent_MTases_sf"/>
</dbReference>
<evidence type="ECO:0000313" key="3">
    <source>
        <dbReference type="Proteomes" id="UP000250434"/>
    </source>
</evidence>
<keyword evidence="2" id="KW-0808">Transferase</keyword>
<dbReference type="Gene3D" id="3.40.50.150">
    <property type="entry name" value="Vaccinia Virus protein VP39"/>
    <property type="match status" value="1"/>
</dbReference>
<accession>A0A344L9A9</accession>
<dbReference type="Pfam" id="PF13649">
    <property type="entry name" value="Methyltransf_25"/>
    <property type="match status" value="1"/>
</dbReference>
<dbReference type="GO" id="GO:0008168">
    <property type="term" value="F:methyltransferase activity"/>
    <property type="evidence" value="ECO:0007669"/>
    <property type="project" value="UniProtKB-KW"/>
</dbReference>
<sequence length="259" mass="27395">MSEFSSEWLALREPADAAARAEELLEPLRKRLRTPLHIRDLGSGTGSMVRWLAPRLPGPQHWTLHDRDPALLAVAAERCPGVVSTVHGDVTSLCAADLAGTSLVTASALLDLLTAEEVSALATACSGLPALLTLSVVGEVDLDPADPLDAELTAAFNAHQRRVVQGRRLLGPDSVAVAAEAFGAHGATVEVAASDWRLDGEQAALTAEWLTGWVAAAVEREPRLAEAARRYLCERLAAAAAGELRVVVRHRDLLALPPG</sequence>
<evidence type="ECO:0000313" key="2">
    <source>
        <dbReference type="EMBL" id="AXB44633.1"/>
    </source>
</evidence>
<gene>
    <name evidence="2" type="ORF">A4R43_20755</name>
</gene>
<organism evidence="2 3">
    <name type="scientific">Amycolatopsis albispora</name>
    <dbReference type="NCBI Taxonomy" id="1804986"/>
    <lineage>
        <taxon>Bacteria</taxon>
        <taxon>Bacillati</taxon>
        <taxon>Actinomycetota</taxon>
        <taxon>Actinomycetes</taxon>
        <taxon>Pseudonocardiales</taxon>
        <taxon>Pseudonocardiaceae</taxon>
        <taxon>Amycolatopsis</taxon>
    </lineage>
</organism>
<dbReference type="AlphaFoldDB" id="A0A344L9A9"/>
<dbReference type="OrthoDB" id="7273451at2"/>
<reference evidence="2 3" key="1">
    <citation type="submission" date="2016-04" db="EMBL/GenBank/DDBJ databases">
        <title>Complete genome sequence and analysis of deep-sea sediment isolate, Amycolatopsis sp. WP1.</title>
        <authorList>
            <person name="Wang H."/>
            <person name="Chen S."/>
            <person name="Wu Q."/>
        </authorList>
    </citation>
    <scope>NUCLEOTIDE SEQUENCE [LARGE SCALE GENOMIC DNA]</scope>
    <source>
        <strain evidence="2 3">WP1</strain>
    </source>
</reference>
<keyword evidence="3" id="KW-1185">Reference proteome</keyword>
<keyword evidence="2" id="KW-0489">Methyltransferase</keyword>
<dbReference type="InterPro" id="IPR041698">
    <property type="entry name" value="Methyltransf_25"/>
</dbReference>
<dbReference type="SUPFAM" id="SSF53335">
    <property type="entry name" value="S-adenosyl-L-methionine-dependent methyltransferases"/>
    <property type="match status" value="1"/>
</dbReference>
<evidence type="ECO:0000259" key="1">
    <source>
        <dbReference type="Pfam" id="PF13649"/>
    </source>
</evidence>
<dbReference type="Proteomes" id="UP000250434">
    <property type="component" value="Chromosome"/>
</dbReference>
<proteinExistence type="predicted"/>
<dbReference type="EMBL" id="CP015163">
    <property type="protein sequence ID" value="AXB44633.1"/>
    <property type="molecule type" value="Genomic_DNA"/>
</dbReference>
<protein>
    <submittedName>
        <fullName evidence="2">Trans-aconitate methyltransferase</fullName>
    </submittedName>
</protein>
<feature type="domain" description="Methyltransferase" evidence="1">
    <location>
        <begin position="40"/>
        <end position="123"/>
    </location>
</feature>
<dbReference type="GO" id="GO:0032259">
    <property type="term" value="P:methylation"/>
    <property type="evidence" value="ECO:0007669"/>
    <property type="project" value="UniProtKB-KW"/>
</dbReference>
<dbReference type="RefSeq" id="WP_113693887.1">
    <property type="nucleotide sequence ID" value="NZ_CP015163.1"/>
</dbReference>
<name>A0A344L9A9_9PSEU</name>
<dbReference type="KEGG" id="aab:A4R43_20755"/>